<name>A0ABQ8IFH7_9ROSI</name>
<evidence type="ECO:0000256" key="1">
    <source>
        <dbReference type="ARBA" id="ARBA00004604"/>
    </source>
</evidence>
<keyword evidence="5" id="KW-0472">Membrane</keyword>
<feature type="region of interest" description="Disordered" evidence="4">
    <location>
        <begin position="114"/>
        <end position="140"/>
    </location>
</feature>
<keyword evidence="7" id="KW-1185">Reference proteome</keyword>
<evidence type="ECO:0000256" key="3">
    <source>
        <dbReference type="ARBA" id="ARBA00023242"/>
    </source>
</evidence>
<evidence type="ECO:0000313" key="7">
    <source>
        <dbReference type="Proteomes" id="UP000827721"/>
    </source>
</evidence>
<feature type="compositionally biased region" description="Basic residues" evidence="4">
    <location>
        <begin position="258"/>
        <end position="273"/>
    </location>
</feature>
<sequence>MTFRDSFTTVVSLTYLLYWDIYLHVLVLIFAYEKKKVRSRHKKLKAYDLSSLTEFLPELKGSWQPAPAPEFKHNCKSRQKLILKEGKQLSAVLNHPTFQEDPLAAIHQHLESTQPISNDKPKNYHFNMGKSSAKTESTKSDNKFEKKLQFYAKVRDTVTCLTAKKAITKKKKVRSRHKKLKVYDLSSLTEFLPELKGSRQPAPAPEFKLNCKSRQKLILKEGKQLSAVLNHPTFQEDPLAAIHQHLESTQPISDDKPKKRMNKNGKKKKKGGKSKTSLGPQSMDM</sequence>
<evidence type="ECO:0000313" key="6">
    <source>
        <dbReference type="EMBL" id="KAH7575305.1"/>
    </source>
</evidence>
<dbReference type="EMBL" id="JAFEMO010000002">
    <property type="protein sequence ID" value="KAH7575305.1"/>
    <property type="molecule type" value="Genomic_DNA"/>
</dbReference>
<keyword evidence="5" id="KW-0812">Transmembrane</keyword>
<evidence type="ECO:0008006" key="8">
    <source>
        <dbReference type="Google" id="ProtNLM"/>
    </source>
</evidence>
<comment type="subcellular location">
    <subcellularLocation>
        <location evidence="1">Nucleus</location>
        <location evidence="1">Nucleolus</location>
    </subcellularLocation>
</comment>
<accession>A0ABQ8IFH7</accession>
<dbReference type="InterPro" id="IPR028160">
    <property type="entry name" value="Slx9-like"/>
</dbReference>
<protein>
    <recommendedName>
        <fullName evidence="8">Ribosome biogenesis protein slx9-like</fullName>
    </recommendedName>
</protein>
<dbReference type="PANTHER" id="PTHR31109:SF2">
    <property type="entry name" value="RIBOSOME BIOGENESIS PROTEIN SLX9 HOMOLOG"/>
    <property type="match status" value="1"/>
</dbReference>
<gene>
    <name evidence="6" type="ORF">JRO89_XS02G0080000</name>
</gene>
<organism evidence="6 7">
    <name type="scientific">Xanthoceras sorbifolium</name>
    <dbReference type="NCBI Taxonomy" id="99658"/>
    <lineage>
        <taxon>Eukaryota</taxon>
        <taxon>Viridiplantae</taxon>
        <taxon>Streptophyta</taxon>
        <taxon>Embryophyta</taxon>
        <taxon>Tracheophyta</taxon>
        <taxon>Spermatophyta</taxon>
        <taxon>Magnoliopsida</taxon>
        <taxon>eudicotyledons</taxon>
        <taxon>Gunneridae</taxon>
        <taxon>Pentapetalae</taxon>
        <taxon>rosids</taxon>
        <taxon>malvids</taxon>
        <taxon>Sapindales</taxon>
        <taxon>Sapindaceae</taxon>
        <taxon>Xanthoceroideae</taxon>
        <taxon>Xanthoceras</taxon>
    </lineage>
</organism>
<evidence type="ECO:0000256" key="2">
    <source>
        <dbReference type="ARBA" id="ARBA00011022"/>
    </source>
</evidence>
<keyword evidence="3" id="KW-0539">Nucleus</keyword>
<evidence type="ECO:0000256" key="5">
    <source>
        <dbReference type="SAM" id="Phobius"/>
    </source>
</evidence>
<keyword evidence="5" id="KW-1133">Transmembrane helix</keyword>
<feature type="compositionally biased region" description="Polar residues" evidence="4">
    <location>
        <begin position="276"/>
        <end position="285"/>
    </location>
</feature>
<dbReference type="Proteomes" id="UP000827721">
    <property type="component" value="Unassembled WGS sequence"/>
</dbReference>
<evidence type="ECO:0000256" key="4">
    <source>
        <dbReference type="SAM" id="MobiDB-lite"/>
    </source>
</evidence>
<dbReference type="Pfam" id="PF15341">
    <property type="entry name" value="SLX9"/>
    <property type="match status" value="2"/>
</dbReference>
<feature type="region of interest" description="Disordered" evidence="4">
    <location>
        <begin position="244"/>
        <end position="285"/>
    </location>
</feature>
<feature type="transmembrane region" description="Helical" evidence="5">
    <location>
        <begin position="12"/>
        <end position="32"/>
    </location>
</feature>
<comment type="similarity">
    <text evidence="2">Belongs to the SLX9 family.</text>
</comment>
<reference evidence="6 7" key="1">
    <citation type="submission" date="2021-02" db="EMBL/GenBank/DDBJ databases">
        <title>Plant Genome Project.</title>
        <authorList>
            <person name="Zhang R.-G."/>
        </authorList>
    </citation>
    <scope>NUCLEOTIDE SEQUENCE [LARGE SCALE GENOMIC DNA]</scope>
    <source>
        <tissue evidence="6">Leaves</tissue>
    </source>
</reference>
<dbReference type="PANTHER" id="PTHR31109">
    <property type="entry name" value="PROTEIN FAM207A"/>
    <property type="match status" value="1"/>
</dbReference>
<comment type="caution">
    <text evidence="6">The sequence shown here is derived from an EMBL/GenBank/DDBJ whole genome shotgun (WGS) entry which is preliminary data.</text>
</comment>
<proteinExistence type="inferred from homology"/>